<keyword evidence="1" id="KW-0145">Chemotaxis</keyword>
<evidence type="ECO:0000256" key="4">
    <source>
        <dbReference type="SAM" id="Phobius"/>
    </source>
</evidence>
<dbReference type="Gene3D" id="6.10.340.10">
    <property type="match status" value="1"/>
</dbReference>
<comment type="caution">
    <text evidence="7">The sequence shown here is derived from an EMBL/GenBank/DDBJ whole genome shotgun (WGS) entry which is preliminary data.</text>
</comment>
<dbReference type="SMART" id="SM00283">
    <property type="entry name" value="MA"/>
    <property type="match status" value="1"/>
</dbReference>
<dbReference type="OrthoDB" id="9814363at2"/>
<comment type="similarity">
    <text evidence="2">Belongs to the methyl-accepting chemotaxis (MCP) protein family.</text>
</comment>
<dbReference type="CDD" id="cd06225">
    <property type="entry name" value="HAMP"/>
    <property type="match status" value="1"/>
</dbReference>
<dbReference type="SUPFAM" id="SSF58104">
    <property type="entry name" value="Methyl-accepting chemotaxis protein (MCP) signaling domain"/>
    <property type="match status" value="1"/>
</dbReference>
<dbReference type="InterPro" id="IPR004089">
    <property type="entry name" value="MCPsignal_dom"/>
</dbReference>
<organism evidence="7 8">
    <name type="scientific">Parablautia intestinalis</name>
    <dbReference type="NCBI Taxonomy" id="2320100"/>
    <lineage>
        <taxon>Bacteria</taxon>
        <taxon>Bacillati</taxon>
        <taxon>Bacillota</taxon>
        <taxon>Clostridia</taxon>
        <taxon>Lachnospirales</taxon>
        <taxon>Lachnospiraceae</taxon>
        <taxon>Parablautia</taxon>
    </lineage>
</organism>
<feature type="transmembrane region" description="Helical" evidence="4">
    <location>
        <begin position="20"/>
        <end position="41"/>
    </location>
</feature>
<dbReference type="PANTHER" id="PTHR43531">
    <property type="entry name" value="PROTEIN ICFG"/>
    <property type="match status" value="1"/>
</dbReference>
<dbReference type="InterPro" id="IPR051310">
    <property type="entry name" value="MCP_chemotaxis"/>
</dbReference>
<dbReference type="GO" id="GO:0005886">
    <property type="term" value="C:plasma membrane"/>
    <property type="evidence" value="ECO:0007669"/>
    <property type="project" value="TreeGrafter"/>
</dbReference>
<reference evidence="7 8" key="1">
    <citation type="submission" date="2018-09" db="EMBL/GenBank/DDBJ databases">
        <title>Murine metabolic-syndrome-specific gut microbial biobank.</title>
        <authorList>
            <person name="Liu C."/>
        </authorList>
    </citation>
    <scope>NUCLEOTIDE SEQUENCE [LARGE SCALE GENOMIC DNA]</scope>
    <source>
        <strain evidence="7 8">0.1xD8-82</strain>
    </source>
</reference>
<keyword evidence="8" id="KW-1185">Reference proteome</keyword>
<dbReference type="PROSITE" id="PS50885">
    <property type="entry name" value="HAMP"/>
    <property type="match status" value="1"/>
</dbReference>
<dbReference type="Gene3D" id="1.10.287.950">
    <property type="entry name" value="Methyl-accepting chemotaxis protein"/>
    <property type="match status" value="1"/>
</dbReference>
<dbReference type="Pfam" id="PF00015">
    <property type="entry name" value="MCPsignal"/>
    <property type="match status" value="1"/>
</dbReference>
<evidence type="ECO:0000259" key="6">
    <source>
        <dbReference type="PROSITE" id="PS50885"/>
    </source>
</evidence>
<dbReference type="InterPro" id="IPR024478">
    <property type="entry name" value="HlyB_4HB_MCP"/>
</dbReference>
<accession>A0A3A9B0B0</accession>
<dbReference type="GO" id="GO:0006935">
    <property type="term" value="P:chemotaxis"/>
    <property type="evidence" value="ECO:0007669"/>
    <property type="project" value="UniProtKB-KW"/>
</dbReference>
<dbReference type="RefSeq" id="WP_120467138.1">
    <property type="nucleotide sequence ID" value="NZ_RAYQ01000003.1"/>
</dbReference>
<evidence type="ECO:0000259" key="5">
    <source>
        <dbReference type="PROSITE" id="PS50111"/>
    </source>
</evidence>
<evidence type="ECO:0000256" key="3">
    <source>
        <dbReference type="PROSITE-ProRule" id="PRU00284"/>
    </source>
</evidence>
<dbReference type="Pfam" id="PF00672">
    <property type="entry name" value="HAMP"/>
    <property type="match status" value="1"/>
</dbReference>
<keyword evidence="4" id="KW-0472">Membrane</keyword>
<feature type="domain" description="HAMP" evidence="6">
    <location>
        <begin position="213"/>
        <end position="265"/>
    </location>
</feature>
<dbReference type="EMBL" id="RAYQ01000003">
    <property type="protein sequence ID" value="RKI93211.1"/>
    <property type="molecule type" value="Genomic_DNA"/>
</dbReference>
<dbReference type="Proteomes" id="UP000280696">
    <property type="component" value="Unassembled WGS sequence"/>
</dbReference>
<dbReference type="PANTHER" id="PTHR43531:SF11">
    <property type="entry name" value="METHYL-ACCEPTING CHEMOTAXIS PROTEIN 3"/>
    <property type="match status" value="1"/>
</dbReference>
<keyword evidence="3" id="KW-0807">Transducer</keyword>
<keyword evidence="4" id="KW-0812">Transmembrane</keyword>
<sequence>MLVKKMEKMKMQQKLNFGYIIVIVLMVLSGLFSIISLRTLYGNFTNYTNGAQVVEKAAQMSRVHINVAARNIREMALNTDTSTYGQFKAEIEERVEKARDEIAALKATGLIEESLAESFSNSLEEWIAVGYDIIEELEAGNREEATRMILEDCVPVLNELIATAQEIDSLTVEITEDAIASSRNSFFIGVIVIIAFIILATILSLYIGRKIIAAVTIPLVEIESVAKGLAQGDLHNDLMYHSEDEIGSLANSLRDSIKTLSTYVDDISRTMSEFSRGNFVVHPEVEWKGDFEGIHKSFMMFEEKMAETIRGIQEVAEQVKSGSDNVSDSSTDLAQAATEQAGIAQELAATIESVSGQVSQNAESAKEISRKVENVGEEIFQGNAKMQEMVLSMKEISNASQEIGKIIATINDIASQTNLLALNASIEAARAGEAGRGFAVVADQVSTLASQSSEAAKESTVLIESSMRAVKKGVVIAEETAKQLENVVSGSKTITEEVTKVANALEAQEDSFAQINSGVDNINDVVQTNAATSQECAAASQEMNNQAGALESLVGKFNI</sequence>
<gene>
    <name evidence="7" type="ORF">D7V94_04340</name>
</gene>
<dbReference type="GO" id="GO:0007165">
    <property type="term" value="P:signal transduction"/>
    <property type="evidence" value="ECO:0007669"/>
    <property type="project" value="UniProtKB-KW"/>
</dbReference>
<feature type="domain" description="Methyl-accepting transducer" evidence="5">
    <location>
        <begin position="315"/>
        <end position="544"/>
    </location>
</feature>
<evidence type="ECO:0000256" key="2">
    <source>
        <dbReference type="ARBA" id="ARBA00029447"/>
    </source>
</evidence>
<evidence type="ECO:0000313" key="7">
    <source>
        <dbReference type="EMBL" id="RKI93211.1"/>
    </source>
</evidence>
<dbReference type="PROSITE" id="PS50111">
    <property type="entry name" value="CHEMOTAXIS_TRANSDUC_2"/>
    <property type="match status" value="1"/>
</dbReference>
<dbReference type="InterPro" id="IPR003660">
    <property type="entry name" value="HAMP_dom"/>
</dbReference>
<dbReference type="AlphaFoldDB" id="A0A3A9B0B0"/>
<protein>
    <submittedName>
        <fullName evidence="7">Methyl-accepting chemotaxis protein</fullName>
    </submittedName>
</protein>
<dbReference type="PRINTS" id="PR00260">
    <property type="entry name" value="CHEMTRNSDUCR"/>
</dbReference>
<dbReference type="Pfam" id="PF12729">
    <property type="entry name" value="4HB_MCP_1"/>
    <property type="match status" value="1"/>
</dbReference>
<evidence type="ECO:0000313" key="8">
    <source>
        <dbReference type="Proteomes" id="UP000280696"/>
    </source>
</evidence>
<proteinExistence type="inferred from homology"/>
<feature type="transmembrane region" description="Helical" evidence="4">
    <location>
        <begin position="186"/>
        <end position="207"/>
    </location>
</feature>
<dbReference type="GO" id="GO:0004888">
    <property type="term" value="F:transmembrane signaling receptor activity"/>
    <property type="evidence" value="ECO:0007669"/>
    <property type="project" value="InterPro"/>
</dbReference>
<dbReference type="InterPro" id="IPR004090">
    <property type="entry name" value="Chemotax_Me-accpt_rcpt"/>
</dbReference>
<keyword evidence="4" id="KW-1133">Transmembrane helix</keyword>
<evidence type="ECO:0000256" key="1">
    <source>
        <dbReference type="ARBA" id="ARBA00022500"/>
    </source>
</evidence>
<name>A0A3A9B0B0_9FIRM</name>